<sequence length="1299" mass="139771">MPPVHNPLGEHGGIPKDFAMPPRAHYDGAKMKGSKPTADVTTSTDSFMGTGSFTALLITLTMTTVGVMIWLAYRFMKQRQRQQLKSGKSVTKKSIAQQVLNAMMRAKGVAVWLKAIRYVQNGITDDRLFKNNATAVANAHQHNNPFIQDDKDDEEDTVVGGGGAHGGAGKETNLAIIICTDEPTTTTTNNNPSASTQIDAERLTQMFDHLAYFGGSYKTVTFSSKSIAPTSANIAEILVQLAASRRVWNQVVVFISAPTRAFPKDFLDSSVFRNPNSDLSTVEKFSRPVKQPKQSQGGEDADDGEAPSSASSASTFVGSAGLEFLAQPEKPEDPLSWIDVALLLDRLRLVTKRRDDDAPILLLFDPVMPTGPSAAGHGVSDSVAWMHVDKFQVEFNESPAEAQQRGAKPDDEKLTISSEEMVKFLPDEDLLKELSGMPLDVLLRNALGIYESLTATVVCAENQPPRVASVKSAAASGKKKQSVASAFCEAILDGQKGQSLSIMGGGGGWAGAAQQGPSMGGGDAFEALLTSAPFQSGAPNNASVSEAILRTSSSSLEDTIATSLYDTGMMTSETVALHLAHYHQYHHRAVANDSASPPPPPRTFVVHTCGKGATVPPSLQPVPLATRVAMMPRPLHCRVPHTMSQLAQFLYSQVQADVNRLWLTMGGDDNNGVTSPASGSKLVTVFVRENGGSACSGSTLLGKRLAWDARLLQRYTSGVVYVDLRDLFAPAAFLSTSSSVTDLHKQWFIDLIGYICRLVGITVQIATMEEAQDVWERVWCHSEAQYFIIFDHAPVSLACGGNSEGSLHLQSLIQVLTRVTDDAVVKSRVLIIPEGDVSSISLSKKVSSLDGPRRGNAPSDENSKAAWLGNVTESLMGRSGVHLRSETWSAIRPLVVSLVESTISKGASSLDVLAIAEYFVKRAAASHNNVLQQRRRGGDQAVVLDASSMWTMLGDVGQAELVANVEQLLFDGSTRMPILIAPATDAPVASKKAKSSNSSGAAAIVGVNAPESVVQLDRLFTLQSIVLAPLLFRHQDHPQRIALHRARLIAVMFGRLTTYRFTVALQELVRLGIVLAENSSFVSDATSQSTLLEDAHAAMVDAGIMVRVNQLLVESAAALRRTDLHKLTYVTSLHSFTELLSSASQSSASVDESQLLFAVQASLISSMMPFVHPSRRSETRNHGVYLELVSLLSTLKENSTVVKGLTPEQVIGISETVKNKMCSPWFLQSVLEQCSAARLLMLLQGTEESLKALATIWHHHVARASNDSNPVPGVDVTVIASAVSTIRKIISVMELQLDV</sequence>
<dbReference type="EMBL" id="CYKH01000414">
    <property type="protein sequence ID" value="CUF81166.1"/>
    <property type="molecule type" value="Genomic_DNA"/>
</dbReference>
<evidence type="ECO:0000256" key="2">
    <source>
        <dbReference type="SAM" id="Phobius"/>
    </source>
</evidence>
<gene>
    <name evidence="3" type="ORF">BSAL_65925</name>
</gene>
<protein>
    <submittedName>
        <fullName evidence="3">Transmembrane protein, putative</fullName>
    </submittedName>
</protein>
<keyword evidence="2" id="KW-1133">Transmembrane helix</keyword>
<proteinExistence type="predicted"/>
<evidence type="ECO:0000313" key="3">
    <source>
        <dbReference type="EMBL" id="CUF81166.1"/>
    </source>
</evidence>
<evidence type="ECO:0000256" key="1">
    <source>
        <dbReference type="SAM" id="MobiDB-lite"/>
    </source>
</evidence>
<accession>A0A0S4IP75</accession>
<feature type="transmembrane region" description="Helical" evidence="2">
    <location>
        <begin position="53"/>
        <end position="73"/>
    </location>
</feature>
<reference evidence="4" key="1">
    <citation type="submission" date="2015-09" db="EMBL/GenBank/DDBJ databases">
        <authorList>
            <consortium name="Pathogen Informatics"/>
        </authorList>
    </citation>
    <scope>NUCLEOTIDE SEQUENCE [LARGE SCALE GENOMIC DNA]</scope>
    <source>
        <strain evidence="4">Lake Konstanz</strain>
    </source>
</reference>
<dbReference type="Proteomes" id="UP000051952">
    <property type="component" value="Unassembled WGS sequence"/>
</dbReference>
<keyword evidence="2 3" id="KW-0812">Transmembrane</keyword>
<name>A0A0S4IP75_BODSA</name>
<keyword evidence="2" id="KW-0472">Membrane</keyword>
<organism evidence="3 4">
    <name type="scientific">Bodo saltans</name>
    <name type="common">Flagellated protozoan</name>
    <dbReference type="NCBI Taxonomy" id="75058"/>
    <lineage>
        <taxon>Eukaryota</taxon>
        <taxon>Discoba</taxon>
        <taxon>Euglenozoa</taxon>
        <taxon>Kinetoplastea</taxon>
        <taxon>Metakinetoplastina</taxon>
        <taxon>Eubodonida</taxon>
        <taxon>Bodonidae</taxon>
        <taxon>Bodo</taxon>
    </lineage>
</organism>
<feature type="region of interest" description="Disordered" evidence="1">
    <location>
        <begin position="282"/>
        <end position="313"/>
    </location>
</feature>
<dbReference type="VEuPathDB" id="TriTrypDB:BSAL_65925"/>
<evidence type="ECO:0000313" key="4">
    <source>
        <dbReference type="Proteomes" id="UP000051952"/>
    </source>
</evidence>
<feature type="region of interest" description="Disordered" evidence="1">
    <location>
        <begin position="144"/>
        <end position="165"/>
    </location>
</feature>
<keyword evidence="4" id="KW-1185">Reference proteome</keyword>